<evidence type="ECO:0000313" key="2">
    <source>
        <dbReference type="EMBL" id="WAR45177.1"/>
    </source>
</evidence>
<accession>A0ABY7GL01</accession>
<dbReference type="Proteomes" id="UP001162780">
    <property type="component" value="Chromosome"/>
</dbReference>
<reference evidence="2" key="1">
    <citation type="submission" date="2022-11" db="EMBL/GenBank/DDBJ databases">
        <title>Methylomonas rapida sp. nov., Carotenoid-Producing Obligate Methanotrophs with High Growth Characteristics and Biotechnological Potential.</title>
        <authorList>
            <person name="Tikhonova E.N."/>
            <person name="Suleimanov R.Z."/>
            <person name="Miroshnikov K."/>
            <person name="Oshkin I.Y."/>
            <person name="Belova S.E."/>
            <person name="Danilova O.V."/>
            <person name="Ashikhmin A."/>
            <person name="Konopkin A."/>
            <person name="But S.Y."/>
            <person name="Khmelenina V.N."/>
            <person name="Kuznetsov N."/>
            <person name="Pimenov N.V."/>
            <person name="Dedysh S.N."/>
        </authorList>
    </citation>
    <scope>NUCLEOTIDE SEQUENCE</scope>
    <source>
        <strain evidence="2">MP1</strain>
    </source>
</reference>
<feature type="signal peptide" evidence="1">
    <location>
        <begin position="1"/>
        <end position="24"/>
    </location>
</feature>
<gene>
    <name evidence="2" type="ORF">NM686_001315</name>
</gene>
<evidence type="ECO:0000313" key="3">
    <source>
        <dbReference type="Proteomes" id="UP001162780"/>
    </source>
</evidence>
<organism evidence="2 3">
    <name type="scientific">Methylomonas rapida</name>
    <dbReference type="NCBI Taxonomy" id="2963939"/>
    <lineage>
        <taxon>Bacteria</taxon>
        <taxon>Pseudomonadati</taxon>
        <taxon>Pseudomonadota</taxon>
        <taxon>Gammaproteobacteria</taxon>
        <taxon>Methylococcales</taxon>
        <taxon>Methylococcaceae</taxon>
        <taxon>Methylomonas</taxon>
    </lineage>
</organism>
<feature type="chain" id="PRO_5045543945" evidence="1">
    <location>
        <begin position="25"/>
        <end position="150"/>
    </location>
</feature>
<evidence type="ECO:0000256" key="1">
    <source>
        <dbReference type="SAM" id="SignalP"/>
    </source>
</evidence>
<name>A0ABY7GL01_9GAMM</name>
<dbReference type="EMBL" id="CP113517">
    <property type="protein sequence ID" value="WAR45177.1"/>
    <property type="molecule type" value="Genomic_DNA"/>
</dbReference>
<dbReference type="RefSeq" id="WP_255190146.1">
    <property type="nucleotide sequence ID" value="NZ_CP113517.1"/>
</dbReference>
<protein>
    <submittedName>
        <fullName evidence="2">Uncharacterized protein</fullName>
    </submittedName>
</protein>
<keyword evidence="1" id="KW-0732">Signal</keyword>
<keyword evidence="3" id="KW-1185">Reference proteome</keyword>
<proteinExistence type="predicted"/>
<sequence length="150" mass="16001">MKRFFGLCGWVLTVAPLCSAQALAETPLPSQASAPPQLNQQRGRDPFTPSTLMYESVGAQSANGGGAYGFMPSGDGMHVPSMKLRGLLNQSGSDFIALLEVAGVGTFMVREGDEFNIDPSQPKNAIRIDKITRLSVTVETGMLGSIRVLR</sequence>